<dbReference type="Pfam" id="PF11162">
    <property type="entry name" value="DUF2946"/>
    <property type="match status" value="1"/>
</dbReference>
<feature type="signal peptide" evidence="1">
    <location>
        <begin position="1"/>
        <end position="25"/>
    </location>
</feature>
<dbReference type="Proteomes" id="UP000321192">
    <property type="component" value="Unassembled WGS sequence"/>
</dbReference>
<dbReference type="EMBL" id="CP001281">
    <property type="protein sequence ID" value="ACR01795.1"/>
    <property type="molecule type" value="Genomic_DNA"/>
</dbReference>
<reference evidence="3 5" key="3">
    <citation type="submission" date="2018-09" db="EMBL/GenBank/DDBJ databases">
        <title>Metagenome Assembled Genomes from an Advanced Water Purification Facility.</title>
        <authorList>
            <person name="Stamps B.W."/>
            <person name="Spear J.R."/>
        </authorList>
    </citation>
    <scope>NUCLEOTIDE SEQUENCE [LARGE SCALE GENOMIC DNA]</scope>
    <source>
        <strain evidence="3">Bin_27_1</strain>
    </source>
</reference>
<evidence type="ECO:0000313" key="2">
    <source>
        <dbReference type="EMBL" id="ACR01795.1"/>
    </source>
</evidence>
<dbReference type="InterPro" id="IPR021333">
    <property type="entry name" value="DUF2946"/>
</dbReference>
<reference evidence="4" key="1">
    <citation type="submission" date="2009-05" db="EMBL/GenBank/DDBJ databases">
        <title>Complete sequence of chromosome of Thauera sp. MZ1T.</title>
        <authorList>
            <consortium name="US DOE Joint Genome Institute"/>
            <person name="Lucas S."/>
            <person name="Copeland A."/>
            <person name="Lapidus A."/>
            <person name="Glavina del Rio T."/>
            <person name="Dalin E."/>
            <person name="Tice H."/>
            <person name="Bruce D."/>
            <person name="Goodwin L."/>
            <person name="Pitluck S."/>
            <person name="Sims D."/>
            <person name="Brettin T."/>
            <person name="Detter J.C."/>
            <person name="Han C."/>
            <person name="Larimer F."/>
            <person name="Land M."/>
            <person name="Hauser L."/>
            <person name="Kyrpides N."/>
            <person name="Mikhailova N."/>
            <person name="Sayler G.S."/>
        </authorList>
    </citation>
    <scope>NUCLEOTIDE SEQUENCE [LARGE SCALE GENOMIC DNA]</scope>
    <source>
        <strain evidence="4">MZ1T</strain>
    </source>
</reference>
<dbReference type="STRING" id="85643.Tmz1t_3200"/>
<dbReference type="HOGENOM" id="CLU_123889_1_0_4"/>
<organism evidence="2 4">
    <name type="scientific">Thauera aminoaromatica</name>
    <dbReference type="NCBI Taxonomy" id="164330"/>
    <lineage>
        <taxon>Bacteria</taxon>
        <taxon>Pseudomonadati</taxon>
        <taxon>Pseudomonadota</taxon>
        <taxon>Betaproteobacteria</taxon>
        <taxon>Rhodocyclales</taxon>
        <taxon>Zoogloeaceae</taxon>
        <taxon>Thauera</taxon>
    </lineage>
</organism>
<gene>
    <name evidence="2" type="ordered locus">Tmz1t_3200</name>
    <name evidence="3" type="ORF">E6Q80_03150</name>
</gene>
<reference evidence="2 4" key="2">
    <citation type="journal article" date="2012" name="Stand. Genomic Sci.">
        <title>Complete genome sequence of Thauera aminoaromatica strain MZ1T.</title>
        <authorList>
            <person name="Jiang K."/>
            <person name="Sanseverino J."/>
            <person name="Chauhan A."/>
            <person name="Lucas S."/>
            <person name="Copeland A."/>
            <person name="Lapidus A."/>
            <person name="Del Rio T.G."/>
            <person name="Dalin E."/>
            <person name="Tice H."/>
            <person name="Bruce D."/>
            <person name="Goodwin L."/>
            <person name="Pitluck S."/>
            <person name="Sims D."/>
            <person name="Brettin T."/>
            <person name="Detter J.C."/>
            <person name="Han C."/>
            <person name="Chang Y.J."/>
            <person name="Larimer F."/>
            <person name="Land M."/>
            <person name="Hauser L."/>
            <person name="Kyrpides N.C."/>
            <person name="Mikhailova N."/>
            <person name="Moser S."/>
            <person name="Jegier P."/>
            <person name="Close D."/>
            <person name="Debruyn J.M."/>
            <person name="Wang Y."/>
            <person name="Layton A.C."/>
            <person name="Allen M.S."/>
            <person name="Sayler G.S."/>
        </authorList>
    </citation>
    <scope>NUCLEOTIDE SEQUENCE [LARGE SCALE GENOMIC DNA]</scope>
    <source>
        <strain evidence="2 4">MZ1T</strain>
    </source>
</reference>
<keyword evidence="4" id="KW-1185">Reference proteome</keyword>
<accession>A0A5C7T683</accession>
<dbReference type="EMBL" id="SSFD01000045">
    <property type="protein sequence ID" value="TXH90515.1"/>
    <property type="molecule type" value="Genomic_DNA"/>
</dbReference>
<evidence type="ECO:0000256" key="1">
    <source>
        <dbReference type="SAM" id="SignalP"/>
    </source>
</evidence>
<proteinExistence type="predicted"/>
<dbReference type="AlphaFoldDB" id="C4KBL9"/>
<keyword evidence="1" id="KW-0732">Signal</keyword>
<dbReference type="OrthoDB" id="8536886at2"/>
<feature type="chain" id="PRO_5042451200" evidence="1">
    <location>
        <begin position="26"/>
        <end position="138"/>
    </location>
</feature>
<dbReference type="KEGG" id="tmz:Tmz1t_3200"/>
<dbReference type="Proteomes" id="UP000002186">
    <property type="component" value="Chromosome"/>
</dbReference>
<protein>
    <submittedName>
        <fullName evidence="3">DUF2946 domain-containing protein</fullName>
    </submittedName>
</protein>
<dbReference type="RefSeq" id="WP_004317831.1">
    <property type="nucleotide sequence ID" value="NC_011662.2"/>
</dbReference>
<accession>C4KBL9</accession>
<evidence type="ECO:0000313" key="3">
    <source>
        <dbReference type="EMBL" id="TXH90515.1"/>
    </source>
</evidence>
<dbReference type="eggNOG" id="ENOG5030I34">
    <property type="taxonomic scope" value="Bacteria"/>
</dbReference>
<evidence type="ECO:0000313" key="4">
    <source>
        <dbReference type="Proteomes" id="UP000002186"/>
    </source>
</evidence>
<evidence type="ECO:0000313" key="5">
    <source>
        <dbReference type="Proteomes" id="UP000321192"/>
    </source>
</evidence>
<name>C4KBL9_THASP</name>
<sequence length="138" mass="14668">MQRFRHRLHVWIAIFAMALSALAPAASRAMGPDDNGRYLVQICSAVGMEWVELSVDEAAFHGDVGAMNADSDSHPSSLPLEECPYCLAQFGNVLAPAADLSPSFAVAGGTPLPTLFLVAPRPLFAWSSAHPRAPPARA</sequence>